<evidence type="ECO:0000256" key="5">
    <source>
        <dbReference type="ARBA" id="ARBA00022842"/>
    </source>
</evidence>
<dbReference type="EC" id="2.7.7.49" evidence="1"/>
<evidence type="ECO:0000256" key="3">
    <source>
        <dbReference type="ARBA" id="ARBA00022695"/>
    </source>
</evidence>
<dbReference type="InterPro" id="IPR051083">
    <property type="entry name" value="GrpII_Intron_Splice-Mob/Def"/>
</dbReference>
<dbReference type="CDD" id="cd03487">
    <property type="entry name" value="RT_Bac_retron_II"/>
    <property type="match status" value="1"/>
</dbReference>
<keyword evidence="12" id="KW-1185">Reference proteome</keyword>
<dbReference type="PRINTS" id="PR00866">
    <property type="entry name" value="RNADNAPOLMS"/>
</dbReference>
<dbReference type="Proteomes" id="UP001155241">
    <property type="component" value="Unassembled WGS sequence"/>
</dbReference>
<dbReference type="SUPFAM" id="SSF56672">
    <property type="entry name" value="DNA/RNA polymerases"/>
    <property type="match status" value="1"/>
</dbReference>
<dbReference type="PANTHER" id="PTHR34047">
    <property type="entry name" value="NUCLEAR INTRON MATURASE 1, MITOCHONDRIAL-RELATED"/>
    <property type="match status" value="1"/>
</dbReference>
<keyword evidence="5" id="KW-0460">Magnesium</keyword>
<dbReference type="RefSeq" id="WP_252854612.1">
    <property type="nucleotide sequence ID" value="NZ_JAMXLR010000073.1"/>
</dbReference>
<dbReference type="GO" id="GO:0051607">
    <property type="term" value="P:defense response to virus"/>
    <property type="evidence" value="ECO:0007669"/>
    <property type="project" value="UniProtKB-KW"/>
</dbReference>
<evidence type="ECO:0000313" key="12">
    <source>
        <dbReference type="Proteomes" id="UP001155241"/>
    </source>
</evidence>
<keyword evidence="3" id="KW-0548">Nucleotidyltransferase</keyword>
<dbReference type="GO" id="GO:0003723">
    <property type="term" value="F:RNA binding"/>
    <property type="evidence" value="ECO:0007669"/>
    <property type="project" value="InterPro"/>
</dbReference>
<keyword evidence="6 11" id="KW-0695">RNA-directed DNA polymerase</keyword>
<evidence type="ECO:0000259" key="10">
    <source>
        <dbReference type="PROSITE" id="PS50878"/>
    </source>
</evidence>
<comment type="catalytic activity">
    <reaction evidence="9">
        <text>DNA(n) + a 2'-deoxyribonucleoside 5'-triphosphate = DNA(n+1) + diphosphate</text>
        <dbReference type="Rhea" id="RHEA:22508"/>
        <dbReference type="Rhea" id="RHEA-COMP:17339"/>
        <dbReference type="Rhea" id="RHEA-COMP:17340"/>
        <dbReference type="ChEBI" id="CHEBI:33019"/>
        <dbReference type="ChEBI" id="CHEBI:61560"/>
        <dbReference type="ChEBI" id="CHEBI:173112"/>
        <dbReference type="EC" id="2.7.7.49"/>
    </reaction>
</comment>
<keyword evidence="7" id="KW-0051">Antiviral defense</keyword>
<dbReference type="InterPro" id="IPR000477">
    <property type="entry name" value="RT_dom"/>
</dbReference>
<feature type="domain" description="Reverse transcriptase" evidence="10">
    <location>
        <begin position="24"/>
        <end position="238"/>
    </location>
</feature>
<organism evidence="11 12">
    <name type="scientific">Aeoliella straminimaris</name>
    <dbReference type="NCBI Taxonomy" id="2954799"/>
    <lineage>
        <taxon>Bacteria</taxon>
        <taxon>Pseudomonadati</taxon>
        <taxon>Planctomycetota</taxon>
        <taxon>Planctomycetia</taxon>
        <taxon>Pirellulales</taxon>
        <taxon>Lacipirellulaceae</taxon>
        <taxon>Aeoliella</taxon>
    </lineage>
</organism>
<evidence type="ECO:0000313" key="11">
    <source>
        <dbReference type="EMBL" id="MCO6046500.1"/>
    </source>
</evidence>
<comment type="caution">
    <text evidence="11">The sequence shown here is derived from an EMBL/GenBank/DDBJ whole genome shotgun (WGS) entry which is preliminary data.</text>
</comment>
<evidence type="ECO:0000256" key="8">
    <source>
        <dbReference type="ARBA" id="ARBA00034120"/>
    </source>
</evidence>
<sequence>MLDWLLTIIGLNRGAGTAELARRLDLPEKSLREFAPEYREFTVPKRSGGKRQITAPTPELKLLQRRILRRVLAKLHAHSAVTGFESRESFVTNAARHCGKQIVIHFDIKDFFPSIDSQRVYGYFRYVGWNRAASRLLAKLVTWQNSLPQGAPTSPRLSNLVNYRLDARIAGLARRYHATYSRYADDITVSLDDESFDLRPLIGSVFSILRHEGYDPHRGRKLSVRRQHHQQRVTGLVVNKRVNLPRKTRRWLRAAEHRAAANERSITSPDWQPSKRCTLTPEQLAGWRGVVAMIDRLQKS</sequence>
<dbReference type="InterPro" id="IPR043502">
    <property type="entry name" value="DNA/RNA_pol_sf"/>
</dbReference>
<evidence type="ECO:0000256" key="2">
    <source>
        <dbReference type="ARBA" id="ARBA00022679"/>
    </source>
</evidence>
<evidence type="ECO:0000256" key="1">
    <source>
        <dbReference type="ARBA" id="ARBA00012493"/>
    </source>
</evidence>
<dbReference type="PANTHER" id="PTHR34047:SF7">
    <property type="entry name" value="RNA-DIRECTED DNA POLYMERASE"/>
    <property type="match status" value="1"/>
</dbReference>
<proteinExistence type="inferred from homology"/>
<dbReference type="GO" id="GO:0003964">
    <property type="term" value="F:RNA-directed DNA polymerase activity"/>
    <property type="evidence" value="ECO:0007669"/>
    <property type="project" value="UniProtKB-KW"/>
</dbReference>
<comment type="similarity">
    <text evidence="8">Belongs to the bacterial reverse transcriptase family.</text>
</comment>
<dbReference type="EMBL" id="JAMXLR010000073">
    <property type="protein sequence ID" value="MCO6046500.1"/>
    <property type="molecule type" value="Genomic_DNA"/>
</dbReference>
<gene>
    <name evidence="11" type="ORF">NG895_21585</name>
</gene>
<evidence type="ECO:0000256" key="7">
    <source>
        <dbReference type="ARBA" id="ARBA00023118"/>
    </source>
</evidence>
<evidence type="ECO:0000256" key="4">
    <source>
        <dbReference type="ARBA" id="ARBA00022723"/>
    </source>
</evidence>
<keyword evidence="2" id="KW-0808">Transferase</keyword>
<dbReference type="Pfam" id="PF00078">
    <property type="entry name" value="RVT_1"/>
    <property type="match status" value="1"/>
</dbReference>
<dbReference type="GO" id="GO:0046872">
    <property type="term" value="F:metal ion binding"/>
    <property type="evidence" value="ECO:0007669"/>
    <property type="project" value="UniProtKB-KW"/>
</dbReference>
<dbReference type="InterPro" id="IPR000123">
    <property type="entry name" value="Reverse_transcriptase_msDNA"/>
</dbReference>
<keyword evidence="4" id="KW-0479">Metal-binding</keyword>
<evidence type="ECO:0000256" key="6">
    <source>
        <dbReference type="ARBA" id="ARBA00022918"/>
    </source>
</evidence>
<dbReference type="AlphaFoldDB" id="A0A9X2FCN5"/>
<name>A0A9X2FCN5_9BACT</name>
<accession>A0A9X2FCN5</accession>
<protein>
    <recommendedName>
        <fullName evidence="1">RNA-directed DNA polymerase</fullName>
        <ecNumber evidence="1">2.7.7.49</ecNumber>
    </recommendedName>
</protein>
<reference evidence="11" key="1">
    <citation type="submission" date="2022-06" db="EMBL/GenBank/DDBJ databases">
        <title>Aeoliella straminimaris, a novel planctomycete from sediments.</title>
        <authorList>
            <person name="Vitorino I.R."/>
            <person name="Lage O.M."/>
        </authorList>
    </citation>
    <scope>NUCLEOTIDE SEQUENCE</scope>
    <source>
        <strain evidence="11">ICT_H6.2</strain>
    </source>
</reference>
<dbReference type="PROSITE" id="PS50878">
    <property type="entry name" value="RT_POL"/>
    <property type="match status" value="1"/>
</dbReference>
<evidence type="ECO:0000256" key="9">
    <source>
        <dbReference type="ARBA" id="ARBA00048173"/>
    </source>
</evidence>